<dbReference type="NCBIfam" id="NF010428">
    <property type="entry name" value="PRK13854.1"/>
    <property type="match status" value="1"/>
</dbReference>
<protein>
    <submittedName>
        <fullName evidence="7">Secretion system type IV VirB3</fullName>
    </submittedName>
</protein>
<accession>A0A0D6PIH0</accession>
<feature type="transmembrane region" description="Helical" evidence="6">
    <location>
        <begin position="20"/>
        <end position="41"/>
    </location>
</feature>
<dbReference type="EMBL" id="BANC01000053">
    <property type="protein sequence ID" value="GAN80604.1"/>
    <property type="molecule type" value="Genomic_DNA"/>
</dbReference>
<keyword evidence="3 6" id="KW-1133">Transmembrane helix</keyword>
<comment type="caution">
    <text evidence="7">The sequence shown here is derived from an EMBL/GenBank/DDBJ whole genome shotgun (WGS) entry which is preliminary data.</text>
</comment>
<reference evidence="7 8" key="1">
    <citation type="submission" date="2012-11" db="EMBL/GenBank/DDBJ databases">
        <title>Whole genome sequence of Acidocella aminolytica 101 = DSM 11237.</title>
        <authorList>
            <person name="Azuma Y."/>
            <person name="Higashiura N."/>
            <person name="Hirakawa H."/>
            <person name="Matsushita K."/>
        </authorList>
    </citation>
    <scope>NUCLEOTIDE SEQUENCE [LARGE SCALE GENOMIC DNA]</scope>
    <source>
        <strain evidence="8">101 / DSM 11237</strain>
    </source>
</reference>
<keyword evidence="4 6" id="KW-0472">Membrane</keyword>
<dbReference type="STRING" id="1120923.SAMN02746095_02512"/>
<evidence type="ECO:0000256" key="6">
    <source>
        <dbReference type="SAM" id="Phobius"/>
    </source>
</evidence>
<organism evidence="7 8">
    <name type="scientific">Acidocella aminolytica 101 = DSM 11237</name>
    <dbReference type="NCBI Taxonomy" id="1120923"/>
    <lineage>
        <taxon>Bacteria</taxon>
        <taxon>Pseudomonadati</taxon>
        <taxon>Pseudomonadota</taxon>
        <taxon>Alphaproteobacteria</taxon>
        <taxon>Acetobacterales</taxon>
        <taxon>Acidocellaceae</taxon>
        <taxon>Acidocella</taxon>
    </lineage>
</organism>
<keyword evidence="2 6" id="KW-0812">Transmembrane</keyword>
<dbReference type="Proteomes" id="UP000032668">
    <property type="component" value="Unassembled WGS sequence"/>
</dbReference>
<proteinExistence type="predicted"/>
<evidence type="ECO:0000256" key="3">
    <source>
        <dbReference type="ARBA" id="ARBA00022989"/>
    </source>
</evidence>
<comment type="subcellular location">
    <subcellularLocation>
        <location evidence="1">Membrane</location>
    </subcellularLocation>
</comment>
<evidence type="ECO:0000256" key="2">
    <source>
        <dbReference type="ARBA" id="ARBA00022692"/>
    </source>
</evidence>
<dbReference type="RefSeq" id="WP_048879010.1">
    <property type="nucleotide sequence ID" value="NZ_BANC01000053.1"/>
</dbReference>
<dbReference type="AlphaFoldDB" id="A0A0D6PIH0"/>
<evidence type="ECO:0000256" key="1">
    <source>
        <dbReference type="ARBA" id="ARBA00004370"/>
    </source>
</evidence>
<sequence>MEPLETDTLYLAATRPAMFMGVPLSLGAMLLMLAGLIVVVLKNPLYLAVMAPLWLAARELVARDYNAVGVVLLYLRTAGRSVDSKRWGGASVSPAPVRGHRNGHGRGMLDVG</sequence>
<feature type="region of interest" description="Disordered" evidence="5">
    <location>
        <begin position="88"/>
        <end position="112"/>
    </location>
</feature>
<name>A0A0D6PIH0_9PROT</name>
<dbReference type="GO" id="GO:0016020">
    <property type="term" value="C:membrane"/>
    <property type="evidence" value="ECO:0007669"/>
    <property type="project" value="UniProtKB-SubCell"/>
</dbReference>
<dbReference type="OrthoDB" id="9799932at2"/>
<evidence type="ECO:0000256" key="5">
    <source>
        <dbReference type="SAM" id="MobiDB-lite"/>
    </source>
</evidence>
<evidence type="ECO:0000313" key="8">
    <source>
        <dbReference type="Proteomes" id="UP000032668"/>
    </source>
</evidence>
<evidence type="ECO:0000256" key="4">
    <source>
        <dbReference type="ARBA" id="ARBA00023136"/>
    </source>
</evidence>
<dbReference type="InterPro" id="IPR007792">
    <property type="entry name" value="T4SS_VirB3/TrbD/AvhB"/>
</dbReference>
<gene>
    <name evidence="7" type="ORF">Aam_054_025</name>
</gene>
<keyword evidence="8" id="KW-1185">Reference proteome</keyword>
<evidence type="ECO:0000313" key="7">
    <source>
        <dbReference type="EMBL" id="GAN80604.1"/>
    </source>
</evidence>
<dbReference type="Pfam" id="PF05101">
    <property type="entry name" value="VirB3"/>
    <property type="match status" value="1"/>
</dbReference>